<name>A0ABV8AS00_9BACT</name>
<sequence>MISFFRKIRQKLLSQNRITRYLVYALGEIALVMIGILLALQVNNWNETKKNRAFEKEILGLIDQNLMKDSILITAELSDARMGNTLTDSLLKQINLRNYDERLNDWMGKIITFQRFKSQSSAFEVLKSKGIDNISNKELQLVLMEYYDQTLFKVYQANEDVQHFFEYDWVPVAKAQFSSFIYLEKIEPRNPEEFFDDPSTPVLFKMYQDNRSGSIRRMEKALEDISTLRVLIKQQSL</sequence>
<gene>
    <name evidence="2" type="ORF">ACFOSV_06240</name>
</gene>
<dbReference type="InterPro" id="IPR045749">
    <property type="entry name" value="DUF6090"/>
</dbReference>
<dbReference type="Pfam" id="PF19578">
    <property type="entry name" value="DUF6090"/>
    <property type="match status" value="1"/>
</dbReference>
<keyword evidence="3" id="KW-1185">Reference proteome</keyword>
<organism evidence="2 3">
    <name type="scientific">Algoriphagus namhaensis</name>
    <dbReference type="NCBI Taxonomy" id="915353"/>
    <lineage>
        <taxon>Bacteria</taxon>
        <taxon>Pseudomonadati</taxon>
        <taxon>Bacteroidota</taxon>
        <taxon>Cytophagia</taxon>
        <taxon>Cytophagales</taxon>
        <taxon>Cyclobacteriaceae</taxon>
        <taxon>Algoriphagus</taxon>
    </lineage>
</organism>
<evidence type="ECO:0000256" key="1">
    <source>
        <dbReference type="SAM" id="Phobius"/>
    </source>
</evidence>
<comment type="caution">
    <text evidence="2">The sequence shown here is derived from an EMBL/GenBank/DDBJ whole genome shotgun (WGS) entry which is preliminary data.</text>
</comment>
<evidence type="ECO:0000313" key="3">
    <source>
        <dbReference type="Proteomes" id="UP001595805"/>
    </source>
</evidence>
<accession>A0ABV8AS00</accession>
<reference evidence="3" key="1">
    <citation type="journal article" date="2019" name="Int. J. Syst. Evol. Microbiol.">
        <title>The Global Catalogue of Microorganisms (GCM) 10K type strain sequencing project: providing services to taxonomists for standard genome sequencing and annotation.</title>
        <authorList>
            <consortium name="The Broad Institute Genomics Platform"/>
            <consortium name="The Broad Institute Genome Sequencing Center for Infectious Disease"/>
            <person name="Wu L."/>
            <person name="Ma J."/>
        </authorList>
    </citation>
    <scope>NUCLEOTIDE SEQUENCE [LARGE SCALE GENOMIC DNA]</scope>
    <source>
        <strain evidence="3">CCUG 60523</strain>
    </source>
</reference>
<protein>
    <submittedName>
        <fullName evidence="2">DUF6090 family protein</fullName>
    </submittedName>
</protein>
<proteinExistence type="predicted"/>
<evidence type="ECO:0000313" key="2">
    <source>
        <dbReference type="EMBL" id="MFC3879765.1"/>
    </source>
</evidence>
<keyword evidence="1" id="KW-0472">Membrane</keyword>
<dbReference type="EMBL" id="JBHRZS010000006">
    <property type="protein sequence ID" value="MFC3879765.1"/>
    <property type="molecule type" value="Genomic_DNA"/>
</dbReference>
<feature type="transmembrane region" description="Helical" evidence="1">
    <location>
        <begin position="21"/>
        <end position="42"/>
    </location>
</feature>
<dbReference type="Proteomes" id="UP001595805">
    <property type="component" value="Unassembled WGS sequence"/>
</dbReference>
<dbReference type="RefSeq" id="WP_377904495.1">
    <property type="nucleotide sequence ID" value="NZ_JBHRZS010000006.1"/>
</dbReference>
<keyword evidence="1" id="KW-0812">Transmembrane</keyword>
<keyword evidence="1" id="KW-1133">Transmembrane helix</keyword>